<keyword evidence="2" id="KW-1185">Reference proteome</keyword>
<gene>
    <name evidence="1" type="ORF">CLUMA_CG001654</name>
</gene>
<organism evidence="1 2">
    <name type="scientific">Clunio marinus</name>
    <dbReference type="NCBI Taxonomy" id="568069"/>
    <lineage>
        <taxon>Eukaryota</taxon>
        <taxon>Metazoa</taxon>
        <taxon>Ecdysozoa</taxon>
        <taxon>Arthropoda</taxon>
        <taxon>Hexapoda</taxon>
        <taxon>Insecta</taxon>
        <taxon>Pterygota</taxon>
        <taxon>Neoptera</taxon>
        <taxon>Endopterygota</taxon>
        <taxon>Diptera</taxon>
        <taxon>Nematocera</taxon>
        <taxon>Chironomoidea</taxon>
        <taxon>Chironomidae</taxon>
        <taxon>Clunio</taxon>
    </lineage>
</organism>
<reference evidence="1 2" key="1">
    <citation type="submission" date="2015-04" db="EMBL/GenBank/DDBJ databases">
        <authorList>
            <person name="Syromyatnikov M.Y."/>
            <person name="Popov V.N."/>
        </authorList>
    </citation>
    <scope>NUCLEOTIDE SEQUENCE [LARGE SCALE GENOMIC DNA]</scope>
</reference>
<dbReference type="Proteomes" id="UP000183832">
    <property type="component" value="Unassembled WGS sequence"/>
</dbReference>
<protein>
    <submittedName>
        <fullName evidence="1">CLUMA_CG001654, isoform A</fullName>
    </submittedName>
</protein>
<dbReference type="EMBL" id="CVRI01000006">
    <property type="protein sequence ID" value="CRK87867.1"/>
    <property type="molecule type" value="Genomic_DNA"/>
</dbReference>
<dbReference type="AlphaFoldDB" id="A0A1J1HIX4"/>
<name>A0A1J1HIX4_9DIPT</name>
<evidence type="ECO:0000313" key="2">
    <source>
        <dbReference type="Proteomes" id="UP000183832"/>
    </source>
</evidence>
<evidence type="ECO:0000313" key="1">
    <source>
        <dbReference type="EMBL" id="CRK87867.1"/>
    </source>
</evidence>
<proteinExistence type="predicted"/>
<sequence length="62" mass="7569">MKKLLRIVNFSHENETTYTKIFNLISNEEMSKFKFRQIFLRIENFDNKSQHEINLKLSQAYV</sequence>
<accession>A0A1J1HIX4</accession>